<reference evidence="1" key="1">
    <citation type="submission" date="2021-01" db="EMBL/GenBank/DDBJ databases">
        <authorList>
            <person name="Corre E."/>
            <person name="Pelletier E."/>
            <person name="Niang G."/>
            <person name="Scheremetjew M."/>
            <person name="Finn R."/>
            <person name="Kale V."/>
            <person name="Holt S."/>
            <person name="Cochrane G."/>
            <person name="Meng A."/>
            <person name="Brown T."/>
            <person name="Cohen L."/>
        </authorList>
    </citation>
    <scope>NUCLEOTIDE SEQUENCE</scope>
</reference>
<dbReference type="AlphaFoldDB" id="A0A7S1A9R8"/>
<accession>A0A7S1A9R8</accession>
<proteinExistence type="predicted"/>
<sequence>MAQGHVHQNSTHLLPKRVVTIFQTMAFPLKIAVALGVFATVCEALTCLRYSCSSCDEGSCQYASSCVDAGECFASTLTYDGRCQWAAGGCIPTDSTCDAILETSLADAIVDYGSSAEVSCSACDTDNCNAPNLASGAEGGGSISSAAFFVPLVALTSFGQL</sequence>
<gene>
    <name evidence="1" type="ORF">NSCI0253_LOCUS21423</name>
</gene>
<organism evidence="1">
    <name type="scientific">Noctiluca scintillans</name>
    <name type="common">Sea sparkle</name>
    <name type="synonym">Red tide dinoflagellate</name>
    <dbReference type="NCBI Taxonomy" id="2966"/>
    <lineage>
        <taxon>Eukaryota</taxon>
        <taxon>Sar</taxon>
        <taxon>Alveolata</taxon>
        <taxon>Dinophyceae</taxon>
        <taxon>Noctilucales</taxon>
        <taxon>Noctilucaceae</taxon>
        <taxon>Noctiluca</taxon>
    </lineage>
</organism>
<protein>
    <submittedName>
        <fullName evidence="1">Uncharacterized protein</fullName>
    </submittedName>
</protein>
<dbReference type="EMBL" id="HBFQ01030463">
    <property type="protein sequence ID" value="CAD8847073.1"/>
    <property type="molecule type" value="Transcribed_RNA"/>
</dbReference>
<evidence type="ECO:0000313" key="1">
    <source>
        <dbReference type="EMBL" id="CAD8847073.1"/>
    </source>
</evidence>
<name>A0A7S1A9R8_NOCSC</name>